<accession>A0AAW1YLK9</accession>
<dbReference type="GO" id="GO:0080043">
    <property type="term" value="F:quercetin 3-O-glucosyltransferase activity"/>
    <property type="evidence" value="ECO:0007669"/>
    <property type="project" value="TreeGrafter"/>
</dbReference>
<dbReference type="Pfam" id="PF00201">
    <property type="entry name" value="UDPGT"/>
    <property type="match status" value="1"/>
</dbReference>
<dbReference type="GO" id="GO:0080044">
    <property type="term" value="F:quercetin 7-O-glucosyltransferase activity"/>
    <property type="evidence" value="ECO:0007669"/>
    <property type="project" value="TreeGrafter"/>
</dbReference>
<keyword evidence="4" id="KW-1185">Reference proteome</keyword>
<keyword evidence="2" id="KW-0808">Transferase</keyword>
<evidence type="ECO:0000256" key="1">
    <source>
        <dbReference type="ARBA" id="ARBA00009995"/>
    </source>
</evidence>
<sequence length="155" mass="17363">MVETENRTQPHVYGELLKRGMVPFRRPTLERICLGASNSKHPFLWVVRPDVAKGDSVILPDEFLEEVKDRGYIASWAPQELVLGHKSVGVFLTHCGWNSIMESVCEGNDGRGEGEGIEEKALEWRKKAIDATDIGGASYDNFNRLIHSSDLHTEA</sequence>
<evidence type="ECO:0000313" key="3">
    <source>
        <dbReference type="EMBL" id="KAK9949563.1"/>
    </source>
</evidence>
<proteinExistence type="inferred from homology"/>
<dbReference type="AlphaFoldDB" id="A0AAW1YLK9"/>
<evidence type="ECO:0000313" key="4">
    <source>
        <dbReference type="Proteomes" id="UP001457282"/>
    </source>
</evidence>
<dbReference type="Proteomes" id="UP001457282">
    <property type="component" value="Unassembled WGS sequence"/>
</dbReference>
<dbReference type="PANTHER" id="PTHR11926">
    <property type="entry name" value="GLUCOSYL/GLUCURONOSYL TRANSFERASES"/>
    <property type="match status" value="1"/>
</dbReference>
<evidence type="ECO:0000256" key="2">
    <source>
        <dbReference type="ARBA" id="ARBA00022679"/>
    </source>
</evidence>
<dbReference type="SUPFAM" id="SSF53756">
    <property type="entry name" value="UDP-Glycosyltransferase/glycogen phosphorylase"/>
    <property type="match status" value="1"/>
</dbReference>
<dbReference type="InterPro" id="IPR002213">
    <property type="entry name" value="UDP_glucos_trans"/>
</dbReference>
<protein>
    <submittedName>
        <fullName evidence="3">Uncharacterized protein</fullName>
    </submittedName>
</protein>
<dbReference type="EMBL" id="JBEDUW010000001">
    <property type="protein sequence ID" value="KAK9949563.1"/>
    <property type="molecule type" value="Genomic_DNA"/>
</dbReference>
<organism evidence="3 4">
    <name type="scientific">Rubus argutus</name>
    <name type="common">Southern blackberry</name>
    <dbReference type="NCBI Taxonomy" id="59490"/>
    <lineage>
        <taxon>Eukaryota</taxon>
        <taxon>Viridiplantae</taxon>
        <taxon>Streptophyta</taxon>
        <taxon>Embryophyta</taxon>
        <taxon>Tracheophyta</taxon>
        <taxon>Spermatophyta</taxon>
        <taxon>Magnoliopsida</taxon>
        <taxon>eudicotyledons</taxon>
        <taxon>Gunneridae</taxon>
        <taxon>Pentapetalae</taxon>
        <taxon>rosids</taxon>
        <taxon>fabids</taxon>
        <taxon>Rosales</taxon>
        <taxon>Rosaceae</taxon>
        <taxon>Rosoideae</taxon>
        <taxon>Rosoideae incertae sedis</taxon>
        <taxon>Rubus</taxon>
    </lineage>
</organism>
<gene>
    <name evidence="3" type="ORF">M0R45_005080</name>
</gene>
<reference evidence="3 4" key="1">
    <citation type="journal article" date="2023" name="G3 (Bethesda)">
        <title>A chromosome-length genome assembly and annotation of blackberry (Rubus argutus, cv. 'Hillquist').</title>
        <authorList>
            <person name="Bruna T."/>
            <person name="Aryal R."/>
            <person name="Dudchenko O."/>
            <person name="Sargent D.J."/>
            <person name="Mead D."/>
            <person name="Buti M."/>
            <person name="Cavallini A."/>
            <person name="Hytonen T."/>
            <person name="Andres J."/>
            <person name="Pham M."/>
            <person name="Weisz D."/>
            <person name="Mascagni F."/>
            <person name="Usai G."/>
            <person name="Natali L."/>
            <person name="Bassil N."/>
            <person name="Fernandez G.E."/>
            <person name="Lomsadze A."/>
            <person name="Armour M."/>
            <person name="Olukolu B."/>
            <person name="Poorten T."/>
            <person name="Britton C."/>
            <person name="Davik J."/>
            <person name="Ashrafi H."/>
            <person name="Aiden E.L."/>
            <person name="Borodovsky M."/>
            <person name="Worthington M."/>
        </authorList>
    </citation>
    <scope>NUCLEOTIDE SEQUENCE [LARGE SCALE GENOMIC DNA]</scope>
    <source>
        <strain evidence="3">PI 553951</strain>
    </source>
</reference>
<dbReference type="PANTHER" id="PTHR11926:SF1365">
    <property type="entry name" value="GLYCOSYLTRANSFERASE"/>
    <property type="match status" value="1"/>
</dbReference>
<comment type="caution">
    <text evidence="3">The sequence shown here is derived from an EMBL/GenBank/DDBJ whole genome shotgun (WGS) entry which is preliminary data.</text>
</comment>
<comment type="similarity">
    <text evidence="1">Belongs to the UDP-glycosyltransferase family.</text>
</comment>
<name>A0AAW1YLK9_RUBAR</name>
<dbReference type="Gene3D" id="3.40.50.2000">
    <property type="entry name" value="Glycogen Phosphorylase B"/>
    <property type="match status" value="1"/>
</dbReference>